<dbReference type="Proteomes" id="UP001597040">
    <property type="component" value="Unassembled WGS sequence"/>
</dbReference>
<gene>
    <name evidence="1" type="ORF">ACFQ3N_01845</name>
</gene>
<protein>
    <submittedName>
        <fullName evidence="1">Uncharacterized protein</fullName>
    </submittedName>
</protein>
<accession>A0ABW3LFN9</accession>
<name>A0ABW3LFN9_9BACI</name>
<sequence length="67" mass="7531">MYEADLTLRSMGHSEALFSHFAEISHGNMHPEHGSFIYIDGKVRCNIHPSEGENLEEEDEDGGVPFL</sequence>
<organism evidence="1 2">
    <name type="scientific">Virgibacillus byunsanensis</name>
    <dbReference type="NCBI Taxonomy" id="570945"/>
    <lineage>
        <taxon>Bacteria</taxon>
        <taxon>Bacillati</taxon>
        <taxon>Bacillota</taxon>
        <taxon>Bacilli</taxon>
        <taxon>Bacillales</taxon>
        <taxon>Bacillaceae</taxon>
        <taxon>Virgibacillus</taxon>
    </lineage>
</organism>
<reference evidence="2" key="1">
    <citation type="journal article" date="2019" name="Int. J. Syst. Evol. Microbiol.">
        <title>The Global Catalogue of Microorganisms (GCM) 10K type strain sequencing project: providing services to taxonomists for standard genome sequencing and annotation.</title>
        <authorList>
            <consortium name="The Broad Institute Genomics Platform"/>
            <consortium name="The Broad Institute Genome Sequencing Center for Infectious Disease"/>
            <person name="Wu L."/>
            <person name="Ma J."/>
        </authorList>
    </citation>
    <scope>NUCLEOTIDE SEQUENCE [LARGE SCALE GENOMIC DNA]</scope>
    <source>
        <strain evidence="2">CCUG 56754</strain>
    </source>
</reference>
<dbReference type="EMBL" id="JBHTKJ010000007">
    <property type="protein sequence ID" value="MFD1037170.1"/>
    <property type="molecule type" value="Genomic_DNA"/>
</dbReference>
<evidence type="ECO:0000313" key="2">
    <source>
        <dbReference type="Proteomes" id="UP001597040"/>
    </source>
</evidence>
<keyword evidence="2" id="KW-1185">Reference proteome</keyword>
<evidence type="ECO:0000313" key="1">
    <source>
        <dbReference type="EMBL" id="MFD1037170.1"/>
    </source>
</evidence>
<proteinExistence type="predicted"/>
<comment type="caution">
    <text evidence="1">The sequence shown here is derived from an EMBL/GenBank/DDBJ whole genome shotgun (WGS) entry which is preliminary data.</text>
</comment>